<gene>
    <name evidence="1" type="ORF">G5T75_004190</name>
</gene>
<evidence type="ECO:0000313" key="1">
    <source>
        <dbReference type="EMBL" id="HAF8580225.1"/>
    </source>
</evidence>
<reference evidence="1" key="2">
    <citation type="submission" date="2020-02" db="EMBL/GenBank/DDBJ databases">
        <authorList>
            <consortium name="NCBI Pathogen Detection Project"/>
        </authorList>
    </citation>
    <scope>NUCLEOTIDE SEQUENCE</scope>
    <source>
        <strain evidence="1">MA.MZ045</strain>
    </source>
</reference>
<name>A0A754B1J8_SALER</name>
<sequence length="51" mass="5863">MSQLLSINHNKLKAAQSKAVIARFLGDAYMWMQAVKQMKDACGYPLYRRSE</sequence>
<protein>
    <submittedName>
        <fullName evidence="1">Host cell division inhibitory peptide Kil</fullName>
    </submittedName>
</protein>
<comment type="caution">
    <text evidence="1">The sequence shown here is derived from an EMBL/GenBank/DDBJ whole genome shotgun (WGS) entry which is preliminary data.</text>
</comment>
<dbReference type="InterPro" id="IPR010444">
    <property type="entry name" value="Phage_lambda_Kil"/>
</dbReference>
<keyword evidence="1" id="KW-0131">Cell cycle</keyword>
<dbReference type="GO" id="GO:0051301">
    <property type="term" value="P:cell division"/>
    <property type="evidence" value="ECO:0007669"/>
    <property type="project" value="UniProtKB-KW"/>
</dbReference>
<dbReference type="RefSeq" id="WP_079792036.1">
    <property type="nucleotide sequence ID" value="NZ_MXLQ01000043.1"/>
</dbReference>
<keyword evidence="1" id="KW-0132">Cell division</keyword>
<dbReference type="Pfam" id="PF06301">
    <property type="entry name" value="Lambda_Kil"/>
    <property type="match status" value="1"/>
</dbReference>
<dbReference type="AlphaFoldDB" id="A0A754B1J8"/>
<dbReference type="EMBL" id="DAAWNC010000012">
    <property type="protein sequence ID" value="HAF8580225.1"/>
    <property type="molecule type" value="Genomic_DNA"/>
</dbReference>
<reference evidence="1" key="1">
    <citation type="journal article" date="2018" name="Genome Biol.">
        <title>SKESA: strategic k-mer extension for scrupulous assemblies.</title>
        <authorList>
            <person name="Souvorov A."/>
            <person name="Agarwala R."/>
            <person name="Lipman D.J."/>
        </authorList>
    </citation>
    <scope>NUCLEOTIDE SEQUENCE</scope>
    <source>
        <strain evidence="1">MA.MZ045</strain>
    </source>
</reference>
<proteinExistence type="predicted"/>
<accession>A0A754B1J8</accession>
<organism evidence="1">
    <name type="scientific">Salmonella enterica</name>
    <name type="common">Salmonella choleraesuis</name>
    <dbReference type="NCBI Taxonomy" id="28901"/>
    <lineage>
        <taxon>Bacteria</taxon>
        <taxon>Pseudomonadati</taxon>
        <taxon>Pseudomonadota</taxon>
        <taxon>Gammaproteobacteria</taxon>
        <taxon>Enterobacterales</taxon>
        <taxon>Enterobacteriaceae</taxon>
        <taxon>Salmonella</taxon>
    </lineage>
</organism>